<keyword evidence="2 3" id="KW-0040">ANK repeat</keyword>
<dbReference type="PANTHER" id="PTHR24173:SF76">
    <property type="match status" value="1"/>
</dbReference>
<dbReference type="GeneID" id="20238637"/>
<dbReference type="SMART" id="SM00248">
    <property type="entry name" value="ANK"/>
    <property type="match status" value="4"/>
</dbReference>
<evidence type="ECO:0000313" key="6">
    <source>
        <dbReference type="Proteomes" id="UP000030746"/>
    </source>
</evidence>
<feature type="compositionally biased region" description="Basic and acidic residues" evidence="4">
    <location>
        <begin position="427"/>
        <end position="436"/>
    </location>
</feature>
<proteinExistence type="predicted"/>
<feature type="compositionally biased region" description="Low complexity" evidence="4">
    <location>
        <begin position="373"/>
        <end position="385"/>
    </location>
</feature>
<dbReference type="SUPFAM" id="SSF48403">
    <property type="entry name" value="Ankyrin repeat"/>
    <property type="match status" value="1"/>
</dbReference>
<dbReference type="KEGG" id="lgi:LOTGIDRAFT_161161"/>
<dbReference type="AlphaFoldDB" id="V4AH28"/>
<keyword evidence="1" id="KW-0677">Repeat</keyword>
<sequence length="436" mass="49564">MNVQRPKSAFSIRGPSMTLCDVIRCGYYKHVGFLVEMGIVIDESDQEGKTPLILCAFVEPESWGVGLARILIEHGAQVSKKDRFGLNTFHYACIYGRFQLAKALLNAMDFDINDVDRYGNTALHYTVRSGNSMITKLIVDALKRYNLPLDTRNRHGQTALELAYKLNRYSCVKLLEDDDTFEIPCEDTNLVLGFENKRQGSRRCYRECCRSAPSGTFGRNSYNTIRSTKNLKANQKDPERLIHSASAKDFRNTPENIFKLTSIPVDECNSRGQSRESAPFIRPDTAFARSPQSNSNNSSDKSWRNELRNLYLMYEYQCCPSWRRPIKPVVYHVKIEEPPADLDEVDKVKDKRNRRSSCTSRLSLNLDLRRRSSSSPRTPRKGSTTNVDKRSPFGDNLSSSSESSARSKRDGLSKNEISPRSPRGSPKHLDVDSVFN</sequence>
<reference evidence="5 6" key="1">
    <citation type="journal article" date="2013" name="Nature">
        <title>Insights into bilaterian evolution from three spiralian genomes.</title>
        <authorList>
            <person name="Simakov O."/>
            <person name="Marletaz F."/>
            <person name="Cho S.J."/>
            <person name="Edsinger-Gonzales E."/>
            <person name="Havlak P."/>
            <person name="Hellsten U."/>
            <person name="Kuo D.H."/>
            <person name="Larsson T."/>
            <person name="Lv J."/>
            <person name="Arendt D."/>
            <person name="Savage R."/>
            <person name="Osoegawa K."/>
            <person name="de Jong P."/>
            <person name="Grimwood J."/>
            <person name="Chapman J.A."/>
            <person name="Shapiro H."/>
            <person name="Aerts A."/>
            <person name="Otillar R.P."/>
            <person name="Terry A.Y."/>
            <person name="Boore J.L."/>
            <person name="Grigoriev I.V."/>
            <person name="Lindberg D.R."/>
            <person name="Seaver E.C."/>
            <person name="Weisblat D.A."/>
            <person name="Putnam N.H."/>
            <person name="Rokhsar D.S."/>
        </authorList>
    </citation>
    <scope>NUCLEOTIDE SEQUENCE [LARGE SCALE GENOMIC DNA]</scope>
</reference>
<dbReference type="Gene3D" id="1.25.40.20">
    <property type="entry name" value="Ankyrin repeat-containing domain"/>
    <property type="match status" value="1"/>
</dbReference>
<organism evidence="5 6">
    <name type="scientific">Lottia gigantea</name>
    <name type="common">Giant owl limpet</name>
    <dbReference type="NCBI Taxonomy" id="225164"/>
    <lineage>
        <taxon>Eukaryota</taxon>
        <taxon>Metazoa</taxon>
        <taxon>Spiralia</taxon>
        <taxon>Lophotrochozoa</taxon>
        <taxon>Mollusca</taxon>
        <taxon>Gastropoda</taxon>
        <taxon>Patellogastropoda</taxon>
        <taxon>Lottioidea</taxon>
        <taxon>Lottiidae</taxon>
        <taxon>Lottia</taxon>
    </lineage>
</organism>
<feature type="repeat" description="ANK" evidence="3">
    <location>
        <begin position="47"/>
        <end position="83"/>
    </location>
</feature>
<evidence type="ECO:0000313" key="5">
    <source>
        <dbReference type="EMBL" id="ESO94465.1"/>
    </source>
</evidence>
<dbReference type="Pfam" id="PF12796">
    <property type="entry name" value="Ank_2"/>
    <property type="match status" value="1"/>
</dbReference>
<evidence type="ECO:0000256" key="4">
    <source>
        <dbReference type="SAM" id="MobiDB-lite"/>
    </source>
</evidence>
<evidence type="ECO:0000256" key="1">
    <source>
        <dbReference type="ARBA" id="ARBA00022737"/>
    </source>
</evidence>
<keyword evidence="6" id="KW-1185">Reference proteome</keyword>
<dbReference type="EMBL" id="KB201802">
    <property type="protein sequence ID" value="ESO94465.1"/>
    <property type="molecule type" value="Genomic_DNA"/>
</dbReference>
<name>V4AH28_LOTGI</name>
<dbReference type="RefSeq" id="XP_009054749.1">
    <property type="nucleotide sequence ID" value="XM_009056501.1"/>
</dbReference>
<dbReference type="HOGENOM" id="CLU_628964_0_0_1"/>
<dbReference type="PANTHER" id="PTHR24173">
    <property type="entry name" value="ANKYRIN REPEAT CONTAINING"/>
    <property type="match status" value="1"/>
</dbReference>
<feature type="compositionally biased region" description="Polar residues" evidence="4">
    <location>
        <begin position="290"/>
        <end position="300"/>
    </location>
</feature>
<dbReference type="Proteomes" id="UP000030746">
    <property type="component" value="Unassembled WGS sequence"/>
</dbReference>
<dbReference type="OMA" id="FSWRVEF"/>
<feature type="region of interest" description="Disordered" evidence="4">
    <location>
        <begin position="268"/>
        <end position="302"/>
    </location>
</feature>
<feature type="region of interest" description="Disordered" evidence="4">
    <location>
        <begin position="365"/>
        <end position="436"/>
    </location>
</feature>
<dbReference type="PROSITE" id="PS50088">
    <property type="entry name" value="ANK_REPEAT"/>
    <property type="match status" value="1"/>
</dbReference>
<dbReference type="CTD" id="20238637"/>
<evidence type="ECO:0000256" key="2">
    <source>
        <dbReference type="ARBA" id="ARBA00023043"/>
    </source>
</evidence>
<evidence type="ECO:0000256" key="3">
    <source>
        <dbReference type="PROSITE-ProRule" id="PRU00023"/>
    </source>
</evidence>
<protein>
    <submittedName>
        <fullName evidence="5">Uncharacterized protein</fullName>
    </submittedName>
</protein>
<gene>
    <name evidence="5" type="ORF">LOTGIDRAFT_161161</name>
</gene>
<accession>V4AH28</accession>
<dbReference type="InterPro" id="IPR002110">
    <property type="entry name" value="Ankyrin_rpt"/>
</dbReference>
<dbReference type="OrthoDB" id="5406014at2759"/>
<dbReference type="InterPro" id="IPR036770">
    <property type="entry name" value="Ankyrin_rpt-contain_sf"/>
</dbReference>